<name>A0ABP6SJX5_9ACTN</name>
<evidence type="ECO:0000313" key="1">
    <source>
        <dbReference type="EMBL" id="GAA3377800.1"/>
    </source>
</evidence>
<keyword evidence="2" id="KW-1185">Reference proteome</keyword>
<gene>
    <name evidence="1" type="ORF">GCM10020367_54920</name>
</gene>
<protein>
    <submittedName>
        <fullName evidence="1">Uncharacterized protein</fullName>
    </submittedName>
</protein>
<dbReference type="EMBL" id="BAAAYL010000001">
    <property type="protein sequence ID" value="GAA3377800.1"/>
    <property type="molecule type" value="Genomic_DNA"/>
</dbReference>
<comment type="caution">
    <text evidence="1">The sequence shown here is derived from an EMBL/GenBank/DDBJ whole genome shotgun (WGS) entry which is preliminary data.</text>
</comment>
<proteinExistence type="predicted"/>
<evidence type="ECO:0000313" key="2">
    <source>
        <dbReference type="Proteomes" id="UP001499990"/>
    </source>
</evidence>
<reference evidence="2" key="1">
    <citation type="journal article" date="2019" name="Int. J. Syst. Evol. Microbiol.">
        <title>The Global Catalogue of Microorganisms (GCM) 10K type strain sequencing project: providing services to taxonomists for standard genome sequencing and annotation.</title>
        <authorList>
            <consortium name="The Broad Institute Genomics Platform"/>
            <consortium name="The Broad Institute Genome Sequencing Center for Infectious Disease"/>
            <person name="Wu L."/>
            <person name="Ma J."/>
        </authorList>
    </citation>
    <scope>NUCLEOTIDE SEQUENCE [LARGE SCALE GENOMIC DNA]</scope>
    <source>
        <strain evidence="2">JCM 9651</strain>
    </source>
</reference>
<sequence>MSVIPLGADGRFPEEKLKARRCALDAIVGADTVGSYNGQGSAEAFAARTFALVVGNVETHFITAAPATCTARRSSPRG</sequence>
<dbReference type="Proteomes" id="UP001499990">
    <property type="component" value="Unassembled WGS sequence"/>
</dbReference>
<organism evidence="1 2">
    <name type="scientific">Streptomyces sannanensis</name>
    <dbReference type="NCBI Taxonomy" id="285536"/>
    <lineage>
        <taxon>Bacteria</taxon>
        <taxon>Bacillati</taxon>
        <taxon>Actinomycetota</taxon>
        <taxon>Actinomycetes</taxon>
        <taxon>Kitasatosporales</taxon>
        <taxon>Streptomycetaceae</taxon>
        <taxon>Streptomyces</taxon>
    </lineage>
</organism>
<accession>A0ABP6SJX5</accession>